<evidence type="ECO:0000256" key="1">
    <source>
        <dbReference type="ARBA" id="ARBA00004651"/>
    </source>
</evidence>
<evidence type="ECO:0000313" key="11">
    <source>
        <dbReference type="Proteomes" id="UP000019151"/>
    </source>
</evidence>
<feature type="transmembrane region" description="Helical" evidence="7">
    <location>
        <begin position="812"/>
        <end position="836"/>
    </location>
</feature>
<dbReference type="PANTHER" id="PTHR30572">
    <property type="entry name" value="MEMBRANE COMPONENT OF TRANSPORTER-RELATED"/>
    <property type="match status" value="1"/>
</dbReference>
<feature type="domain" description="MacB-like periplasmic core" evidence="9">
    <location>
        <begin position="97"/>
        <end position="316"/>
    </location>
</feature>
<dbReference type="Proteomes" id="UP000019151">
    <property type="component" value="Chromosome"/>
</dbReference>
<protein>
    <submittedName>
        <fullName evidence="10">Permease</fullName>
    </submittedName>
</protein>
<feature type="transmembrane region" description="Helical" evidence="7">
    <location>
        <begin position="842"/>
        <end position="868"/>
    </location>
</feature>
<feature type="domain" description="ABC3 transporter permease C-terminal" evidence="8">
    <location>
        <begin position="759"/>
        <end position="872"/>
    </location>
</feature>
<dbReference type="GO" id="GO:0022857">
    <property type="term" value="F:transmembrane transporter activity"/>
    <property type="evidence" value="ECO:0007669"/>
    <property type="project" value="TreeGrafter"/>
</dbReference>
<dbReference type="InterPro" id="IPR047928">
    <property type="entry name" value="Perm_prefix_1"/>
</dbReference>
<keyword evidence="5 7" id="KW-0472">Membrane</keyword>
<feature type="transmembrane region" description="Helical" evidence="7">
    <location>
        <begin position="494"/>
        <end position="515"/>
    </location>
</feature>
<dbReference type="RefSeq" id="WP_025410824.1">
    <property type="nucleotide sequence ID" value="NZ_CP007128.1"/>
</dbReference>
<dbReference type="GO" id="GO:0005886">
    <property type="term" value="C:plasma membrane"/>
    <property type="evidence" value="ECO:0007669"/>
    <property type="project" value="UniProtKB-SubCell"/>
</dbReference>
<organism evidence="10 11">
    <name type="scientific">Gemmatirosa kalamazoonensis</name>
    <dbReference type="NCBI Taxonomy" id="861299"/>
    <lineage>
        <taxon>Bacteria</taxon>
        <taxon>Pseudomonadati</taxon>
        <taxon>Gemmatimonadota</taxon>
        <taxon>Gemmatimonadia</taxon>
        <taxon>Gemmatimonadales</taxon>
        <taxon>Gemmatimonadaceae</taxon>
        <taxon>Gemmatirosa</taxon>
    </lineage>
</organism>
<name>W0REV9_9BACT</name>
<dbReference type="InterPro" id="IPR017800">
    <property type="entry name" value="ADOP"/>
</dbReference>
<keyword evidence="2" id="KW-1003">Cell membrane</keyword>
<feature type="transmembrane region" description="Helical" evidence="7">
    <location>
        <begin position="349"/>
        <end position="373"/>
    </location>
</feature>
<dbReference type="Pfam" id="PF02687">
    <property type="entry name" value="FtsX"/>
    <property type="match status" value="2"/>
</dbReference>
<dbReference type="InterPro" id="IPR025857">
    <property type="entry name" value="MacB_PCD"/>
</dbReference>
<evidence type="ECO:0000256" key="7">
    <source>
        <dbReference type="SAM" id="Phobius"/>
    </source>
</evidence>
<keyword evidence="3 7" id="KW-0812">Transmembrane</keyword>
<dbReference type="PANTHER" id="PTHR30572:SF4">
    <property type="entry name" value="ABC TRANSPORTER PERMEASE YTRF"/>
    <property type="match status" value="1"/>
</dbReference>
<feature type="transmembrane region" description="Helical" evidence="7">
    <location>
        <begin position="755"/>
        <end position="776"/>
    </location>
</feature>
<feature type="domain" description="ABC3 transporter permease C-terminal" evidence="8">
    <location>
        <begin position="357"/>
        <end position="461"/>
    </location>
</feature>
<gene>
    <name evidence="10" type="ORF">J421_1784</name>
</gene>
<dbReference type="eggNOG" id="COG0577">
    <property type="taxonomic scope" value="Bacteria"/>
</dbReference>
<dbReference type="NCBIfam" id="TIGR03434">
    <property type="entry name" value="ADOP"/>
    <property type="match status" value="1"/>
</dbReference>
<dbReference type="STRING" id="861299.J421_1784"/>
<dbReference type="PATRIC" id="fig|861299.3.peg.1814"/>
<proteinExistence type="inferred from homology"/>
<feature type="transmembrane region" description="Helical" evidence="7">
    <location>
        <begin position="95"/>
        <end position="122"/>
    </location>
</feature>
<keyword evidence="4 7" id="KW-1133">Transmembrane helix</keyword>
<evidence type="ECO:0000256" key="3">
    <source>
        <dbReference type="ARBA" id="ARBA00022692"/>
    </source>
</evidence>
<evidence type="ECO:0000259" key="9">
    <source>
        <dbReference type="Pfam" id="PF12704"/>
    </source>
</evidence>
<accession>W0REV9</accession>
<sequence>MQWLRRWMRRARVVLAREAFERRIDDEMRHHIECETAERVRQGLSPDAARAAALRDFGRVERFKEEARAARGLRLLESALVDARWATRVLRRAPLLTTATALTFALGIGAATAIFSVVYGVLLRPLPYRHPAQLVMVWERDAARRGGTNVVSVRNFEAWRVRSRSFEALAALVPKPVTLPAYDGGAAEHVLGAEVSAEYFALLGATPAVGRVFGPRDVAAGASDVIVLSDALWRTRFGGDRGIIGHAVRIEDRDYTIAGVMPPGFQPPRVGWLQEQAFWVPLVPTPQQRSWGRFLLVLGRLRPAVTAAQAATEMAAVSARLAREEPDDRGWTATVVPLAEQMTGDVRTALVVLLGTVALLAAMAVTNVAMLTLARMRRHRHELAMRRALGASRARLMRQLLTQSMLLGAAGAVAGVGVALAGVRLLVRLLPPDLPRAADIRVDAPVLLFGLAAAVAATLVFGCVGALGGSAGGTATHIASSMRERTTARRRRSAGPLVVTEVALGLVLAALAALMTRSFVALRHVDLGFRAEHVVTARVALSGERYASPARQRAFYAELLGRVRALPGVRAAGLTNTRPLGGLGPATTVSDAARPRSPDAPVADVRFVDREYFAALRIPVVGGVPFDARERPDGVPRVVVNEALTRTLWPGARAVGRRVRLAMFDGIEAEVVGVVGDVRLMDPHASPRPTAYLSAERFPDGTRDLVVRVDGAPATALASLRATLAALDPTLPLYAARTLDELVDDAVARDRFTTLLLGAFATLALLLAAVGIFGVLSSDVADRRAELGIRFALGARRSAVLLDVVRRAVARAALGVALGTAAALVLARSMTALLFGVGAADAVSFVTVGALLLAVAAAAALLPALHAARVSPVTAMRHGPD</sequence>
<feature type="domain" description="MacB-like periplasmic core" evidence="9">
    <location>
        <begin position="552"/>
        <end position="712"/>
    </location>
</feature>
<dbReference type="InterPro" id="IPR003838">
    <property type="entry name" value="ABC3_permease_C"/>
</dbReference>
<dbReference type="InterPro" id="IPR050250">
    <property type="entry name" value="Macrolide_Exporter_MacB"/>
</dbReference>
<dbReference type="HOGENOM" id="CLU_009433_1_0_0"/>
<evidence type="ECO:0000256" key="2">
    <source>
        <dbReference type="ARBA" id="ARBA00022475"/>
    </source>
</evidence>
<dbReference type="NCBIfam" id="NF038403">
    <property type="entry name" value="perm_prefix_1"/>
    <property type="match status" value="1"/>
</dbReference>
<dbReference type="EMBL" id="CP007128">
    <property type="protein sequence ID" value="AHG89321.1"/>
    <property type="molecule type" value="Genomic_DNA"/>
</dbReference>
<reference evidence="10 11" key="1">
    <citation type="journal article" date="2014" name="Genome Announc.">
        <title>Genome Sequence and Methylome of Soil Bacterium Gemmatirosa kalamazoonensis KBS708T, a Member of the Rarely Cultivated Gemmatimonadetes Phylum.</title>
        <authorList>
            <person name="Debruyn J.M."/>
            <person name="Radosevich M."/>
            <person name="Wommack K.E."/>
            <person name="Polson S.W."/>
            <person name="Hauser L.J."/>
            <person name="Fawaz M.N."/>
            <person name="Korlach J."/>
            <person name="Tsai Y.C."/>
        </authorList>
    </citation>
    <scope>NUCLEOTIDE SEQUENCE [LARGE SCALE GENOMIC DNA]</scope>
    <source>
        <strain evidence="10 11">KBS708</strain>
    </source>
</reference>
<feature type="transmembrane region" description="Helical" evidence="7">
    <location>
        <begin position="447"/>
        <end position="473"/>
    </location>
</feature>
<evidence type="ECO:0000256" key="4">
    <source>
        <dbReference type="ARBA" id="ARBA00022989"/>
    </source>
</evidence>
<dbReference type="InParanoid" id="W0REV9"/>
<feature type="transmembrane region" description="Helical" evidence="7">
    <location>
        <begin position="405"/>
        <end position="427"/>
    </location>
</feature>
<evidence type="ECO:0000256" key="5">
    <source>
        <dbReference type="ARBA" id="ARBA00023136"/>
    </source>
</evidence>
<dbReference type="AlphaFoldDB" id="W0REV9"/>
<keyword evidence="11" id="KW-1185">Reference proteome</keyword>
<evidence type="ECO:0000259" key="8">
    <source>
        <dbReference type="Pfam" id="PF02687"/>
    </source>
</evidence>
<comment type="similarity">
    <text evidence="6">Belongs to the ABC-4 integral membrane protein family.</text>
</comment>
<dbReference type="Pfam" id="PF12704">
    <property type="entry name" value="MacB_PCD"/>
    <property type="match status" value="2"/>
</dbReference>
<evidence type="ECO:0000313" key="10">
    <source>
        <dbReference type="EMBL" id="AHG89321.1"/>
    </source>
</evidence>
<evidence type="ECO:0000256" key="6">
    <source>
        <dbReference type="ARBA" id="ARBA00038076"/>
    </source>
</evidence>
<dbReference type="KEGG" id="gba:J421_1784"/>
<comment type="subcellular location">
    <subcellularLocation>
        <location evidence="1">Cell membrane</location>
        <topology evidence="1">Multi-pass membrane protein</topology>
    </subcellularLocation>
</comment>